<keyword evidence="2" id="KW-1185">Reference proteome</keyword>
<evidence type="ECO:0000313" key="2">
    <source>
        <dbReference type="Proteomes" id="UP001206639"/>
    </source>
</evidence>
<sequence>MTTQRFVFRFSQAYRLAALPFGVAPSRCEVCIDDGRIGVRFGWWRVETTRDNIVDVAITGPYSFVKTAGPAHLSFADRGLTFASNGERGVCMEFRRPVPGIDPTGLIRHPNLTVTVADCDGLAAALKV</sequence>
<protein>
    <submittedName>
        <fullName evidence="1">Uncharacterized protein</fullName>
    </submittedName>
</protein>
<reference evidence="2" key="1">
    <citation type="submission" date="2023-07" db="EMBL/GenBank/DDBJ databases">
        <authorList>
            <person name="Deng Y."/>
            <person name="Zhang Y.-Q."/>
        </authorList>
    </citation>
    <scope>NUCLEOTIDE SEQUENCE [LARGE SCALE GENOMIC DNA]</scope>
    <source>
        <strain evidence="2">CPCC 205710</strain>
    </source>
</reference>
<comment type="caution">
    <text evidence="1">The sequence shown here is derived from an EMBL/GenBank/DDBJ whole genome shotgun (WGS) entry which is preliminary data.</text>
</comment>
<proteinExistence type="predicted"/>
<gene>
    <name evidence="1" type="ORF">N4S67_22305</name>
</gene>
<dbReference type="EMBL" id="JAODWD010000005">
    <property type="protein sequence ID" value="MCT7661142.1"/>
    <property type="molecule type" value="Genomic_DNA"/>
</dbReference>
<dbReference type="RefSeq" id="WP_260995185.1">
    <property type="nucleotide sequence ID" value="NZ_JAODWD010000005.1"/>
</dbReference>
<accession>A0ABT2MFU2</accession>
<dbReference type="Proteomes" id="UP001206639">
    <property type="component" value="Unassembled WGS sequence"/>
</dbReference>
<evidence type="ECO:0000313" key="1">
    <source>
        <dbReference type="EMBL" id="MCT7661142.1"/>
    </source>
</evidence>
<organism evidence="1 2">
    <name type="scientific">Mycobacterium deserti</name>
    <dbReference type="NCBI Taxonomy" id="2978347"/>
    <lineage>
        <taxon>Bacteria</taxon>
        <taxon>Bacillati</taxon>
        <taxon>Actinomycetota</taxon>
        <taxon>Actinomycetes</taxon>
        <taxon>Mycobacteriales</taxon>
        <taxon>Mycobacteriaceae</taxon>
        <taxon>Mycobacterium</taxon>
    </lineage>
</organism>
<name>A0ABT2MFU2_9MYCO</name>